<comment type="caution">
    <text evidence="7">The sequence shown here is derived from an EMBL/GenBank/DDBJ whole genome shotgun (WGS) entry which is preliminary data.</text>
</comment>
<dbReference type="EMBL" id="AAXF02000051">
    <property type="protein sequence ID" value="EDO10929.1"/>
    <property type="molecule type" value="Genomic_DNA"/>
</dbReference>
<dbReference type="InterPro" id="IPR039425">
    <property type="entry name" value="RNA_pol_sigma-70-like"/>
</dbReference>
<dbReference type="InterPro" id="IPR013324">
    <property type="entry name" value="RNA_pol_sigma_r3/r4-like"/>
</dbReference>
<dbReference type="Pfam" id="PF08281">
    <property type="entry name" value="Sigma70_r4_2"/>
    <property type="match status" value="1"/>
</dbReference>
<dbReference type="InterPro" id="IPR007627">
    <property type="entry name" value="RNA_pol_sigma70_r2"/>
</dbReference>
<reference evidence="8" key="2">
    <citation type="submission" date="2007-04" db="EMBL/GenBank/DDBJ databases">
        <title>Draft genome sequence of Bacteroides ovatus (ATCC 8483).</title>
        <authorList>
            <person name="Sudarsanam P."/>
            <person name="Ley R."/>
            <person name="Guruge J."/>
            <person name="Turnbaugh P.J."/>
            <person name="Mahowald M."/>
            <person name="Liep D."/>
            <person name="Gordon J."/>
        </authorList>
    </citation>
    <scope>NUCLEOTIDE SEQUENCE [LARGE SCALE GENOMIC DNA]</scope>
    <source>
        <strain evidence="8">ATCC 8483 / DSM 1896 / JCM 5824 / BCRC 10623 / CCUG 4943 / NCTC 11153</strain>
    </source>
</reference>
<evidence type="ECO:0000256" key="2">
    <source>
        <dbReference type="ARBA" id="ARBA00023015"/>
    </source>
</evidence>
<dbReference type="Pfam" id="PF04542">
    <property type="entry name" value="Sigma70_r2"/>
    <property type="match status" value="1"/>
</dbReference>
<evidence type="ECO:0000313" key="7">
    <source>
        <dbReference type="EMBL" id="EDO10929.1"/>
    </source>
</evidence>
<dbReference type="Gene3D" id="1.10.10.10">
    <property type="entry name" value="Winged helix-like DNA-binding domain superfamily/Winged helix DNA-binding domain"/>
    <property type="match status" value="1"/>
</dbReference>
<dbReference type="InterPro" id="IPR013249">
    <property type="entry name" value="RNA_pol_sigma70_r4_t2"/>
</dbReference>
<reference evidence="7 8" key="1">
    <citation type="submission" date="2007-03" db="EMBL/GenBank/DDBJ databases">
        <authorList>
            <person name="Fulton L."/>
            <person name="Clifton S."/>
            <person name="Fulton B."/>
            <person name="Xu J."/>
            <person name="Minx P."/>
            <person name="Pepin K.H."/>
            <person name="Johnson M."/>
            <person name="Thiruvilangam P."/>
            <person name="Bhonagiri V."/>
            <person name="Nash W.E."/>
            <person name="Mardis E.R."/>
            <person name="Wilson R.K."/>
        </authorList>
    </citation>
    <scope>NUCLEOTIDE SEQUENCE [LARGE SCALE GENOMIC DNA]</scope>
    <source>
        <strain evidence="8">ATCC 8483 / DSM 1896 / JCM 5824 / BCRC 10623 / CCUG 4943 / NCTC 11153</strain>
    </source>
</reference>
<keyword evidence="2" id="KW-0805">Transcription regulation</keyword>
<evidence type="ECO:0000256" key="4">
    <source>
        <dbReference type="ARBA" id="ARBA00023163"/>
    </source>
</evidence>
<dbReference type="InterPro" id="IPR014284">
    <property type="entry name" value="RNA_pol_sigma-70_dom"/>
</dbReference>
<dbReference type="GO" id="GO:0006352">
    <property type="term" value="P:DNA-templated transcription initiation"/>
    <property type="evidence" value="ECO:0007669"/>
    <property type="project" value="InterPro"/>
</dbReference>
<evidence type="ECO:0000313" key="8">
    <source>
        <dbReference type="Proteomes" id="UP000005475"/>
    </source>
</evidence>
<evidence type="ECO:0000259" key="5">
    <source>
        <dbReference type="Pfam" id="PF04542"/>
    </source>
</evidence>
<gene>
    <name evidence="7" type="ORF">BACOVA_03564</name>
</gene>
<dbReference type="PANTHER" id="PTHR43133:SF46">
    <property type="entry name" value="RNA POLYMERASE SIGMA-70 FACTOR ECF SUBFAMILY"/>
    <property type="match status" value="1"/>
</dbReference>
<dbReference type="Proteomes" id="UP000005475">
    <property type="component" value="Unassembled WGS sequence"/>
</dbReference>
<dbReference type="GO" id="GO:0016987">
    <property type="term" value="F:sigma factor activity"/>
    <property type="evidence" value="ECO:0007669"/>
    <property type="project" value="UniProtKB-KW"/>
</dbReference>
<dbReference type="InterPro" id="IPR036388">
    <property type="entry name" value="WH-like_DNA-bd_sf"/>
</dbReference>
<dbReference type="GO" id="GO:0003677">
    <property type="term" value="F:DNA binding"/>
    <property type="evidence" value="ECO:0007669"/>
    <property type="project" value="InterPro"/>
</dbReference>
<evidence type="ECO:0000256" key="1">
    <source>
        <dbReference type="ARBA" id="ARBA00010641"/>
    </source>
</evidence>
<dbReference type="SUPFAM" id="SSF88659">
    <property type="entry name" value="Sigma3 and sigma4 domains of RNA polymerase sigma factors"/>
    <property type="match status" value="1"/>
</dbReference>
<comment type="similarity">
    <text evidence="1">Belongs to the sigma-70 factor family. ECF subfamily.</text>
</comment>
<evidence type="ECO:0000256" key="3">
    <source>
        <dbReference type="ARBA" id="ARBA00023082"/>
    </source>
</evidence>
<feature type="domain" description="RNA polymerase sigma-70 region 2" evidence="5">
    <location>
        <begin position="14"/>
        <end position="76"/>
    </location>
</feature>
<keyword evidence="3" id="KW-0731">Sigma factor</keyword>
<dbReference type="SUPFAM" id="SSF88946">
    <property type="entry name" value="Sigma2 domain of RNA polymerase sigma factors"/>
    <property type="match status" value="1"/>
</dbReference>
<dbReference type="Gene3D" id="1.10.1740.10">
    <property type="match status" value="1"/>
</dbReference>
<keyword evidence="4" id="KW-0804">Transcription</keyword>
<dbReference type="PANTHER" id="PTHR43133">
    <property type="entry name" value="RNA POLYMERASE ECF-TYPE SIGMA FACTO"/>
    <property type="match status" value="1"/>
</dbReference>
<protein>
    <submittedName>
        <fullName evidence="7">RNA polymerase sigma-70 factor</fullName>
    </submittedName>
</protein>
<name>A0AAN3A6I7_BACO1</name>
<sequence length="169" mass="20586">MMANTFDDIITCSYKEYHQIILNYITYRITHRCEAEDLAQDVFVRLLDYKQMLRPDTVKYFLFTIARNIVTDYLRRYYKKQEVNNYIYDMIPSFTNETEEKIIADDLCKTEQRILAAFPVQRRTVYALSRYEEKDTEEIANMLNLSQRTVDYHLFLGRRDMRRYMKNCI</sequence>
<proteinExistence type="inferred from homology"/>
<feature type="domain" description="RNA polymerase sigma factor 70 region 4 type 2" evidence="6">
    <location>
        <begin position="113"/>
        <end position="161"/>
    </location>
</feature>
<accession>A0AAN3A6I7</accession>
<organism evidence="7 8">
    <name type="scientific">Bacteroides ovatus (strain ATCC 8483 / DSM 1896 / JCM 5824 / BCRC 10623 / CCUG 4943 / NCTC 11153)</name>
    <dbReference type="NCBI Taxonomy" id="411476"/>
    <lineage>
        <taxon>Bacteria</taxon>
        <taxon>Pseudomonadati</taxon>
        <taxon>Bacteroidota</taxon>
        <taxon>Bacteroidia</taxon>
        <taxon>Bacteroidales</taxon>
        <taxon>Bacteroidaceae</taxon>
        <taxon>Bacteroides</taxon>
    </lineage>
</organism>
<dbReference type="NCBIfam" id="TIGR02937">
    <property type="entry name" value="sigma70-ECF"/>
    <property type="match status" value="1"/>
</dbReference>
<evidence type="ECO:0000259" key="6">
    <source>
        <dbReference type="Pfam" id="PF08281"/>
    </source>
</evidence>
<dbReference type="AlphaFoldDB" id="A0AAN3A6I7"/>
<dbReference type="InterPro" id="IPR013325">
    <property type="entry name" value="RNA_pol_sigma_r2"/>
</dbReference>